<accession>A0A101MBK5</accession>
<comment type="caution">
    <text evidence="2">The sequence shown here is derived from an EMBL/GenBank/DDBJ whole genome shotgun (WGS) entry which is preliminary data.</text>
</comment>
<evidence type="ECO:0000313" key="2">
    <source>
        <dbReference type="EMBL" id="KUM57559.1"/>
    </source>
</evidence>
<dbReference type="Proteomes" id="UP000055045">
    <property type="component" value="Unassembled WGS sequence"/>
</dbReference>
<dbReference type="STRING" id="48697.A0A101MBK5"/>
<organism evidence="2 3">
    <name type="scientific">Penicillium freii</name>
    <dbReference type="NCBI Taxonomy" id="48697"/>
    <lineage>
        <taxon>Eukaryota</taxon>
        <taxon>Fungi</taxon>
        <taxon>Dikarya</taxon>
        <taxon>Ascomycota</taxon>
        <taxon>Pezizomycotina</taxon>
        <taxon>Eurotiomycetes</taxon>
        <taxon>Eurotiomycetidae</taxon>
        <taxon>Eurotiales</taxon>
        <taxon>Aspergillaceae</taxon>
        <taxon>Penicillium</taxon>
    </lineage>
</organism>
<feature type="non-terminal residue" evidence="2">
    <location>
        <position position="1"/>
    </location>
</feature>
<feature type="compositionally biased region" description="Pro residues" evidence="1">
    <location>
        <begin position="1"/>
        <end position="10"/>
    </location>
</feature>
<evidence type="ECO:0000313" key="3">
    <source>
        <dbReference type="Proteomes" id="UP000055045"/>
    </source>
</evidence>
<dbReference type="EMBL" id="LLXE01000354">
    <property type="protein sequence ID" value="KUM57559.1"/>
    <property type="molecule type" value="Genomic_DNA"/>
</dbReference>
<keyword evidence="3" id="KW-1185">Reference proteome</keyword>
<protein>
    <submittedName>
        <fullName evidence="2">Uncharacterized protein</fullName>
    </submittedName>
</protein>
<name>A0A101MBK5_PENFR</name>
<feature type="compositionally biased region" description="Pro residues" evidence="1">
    <location>
        <begin position="31"/>
        <end position="48"/>
    </location>
</feature>
<evidence type="ECO:0000256" key="1">
    <source>
        <dbReference type="SAM" id="MobiDB-lite"/>
    </source>
</evidence>
<gene>
    <name evidence="2" type="ORF">ACN42_g9623</name>
</gene>
<feature type="region of interest" description="Disordered" evidence="1">
    <location>
        <begin position="1"/>
        <end position="48"/>
    </location>
</feature>
<reference evidence="2 3" key="1">
    <citation type="submission" date="2015-10" db="EMBL/GenBank/DDBJ databases">
        <title>Genome sequencing of Penicillium freii.</title>
        <authorList>
            <person name="Nguyen H.D."/>
            <person name="Visagie C.M."/>
            <person name="Seifert K.A."/>
        </authorList>
    </citation>
    <scope>NUCLEOTIDE SEQUENCE [LARGE SCALE GENOMIC DNA]</scope>
    <source>
        <strain evidence="2 3">DAOM 242723</strain>
    </source>
</reference>
<proteinExistence type="predicted"/>
<dbReference type="AlphaFoldDB" id="A0A101MBK5"/>
<sequence length="48" mass="5005">GPPQLPPPPGSNFARLPLPGYMPQGHAPSLYFPPPPPGSHPPPAPRGY</sequence>